<proteinExistence type="predicted"/>
<keyword evidence="3" id="KW-1185">Reference proteome</keyword>
<name>A0ABV4U1Q6_9BACT</name>
<sequence>MPMSQYRGGRTSLVALTVVVTLMWSATAAHAITIVVDYTHDTFISTHSGAQAALEAAAADLSNYIQTPLNATSSSDQGEHNQASVSANWDFGYVNPATGSSTTTSGPMAADEVRVFAGVRNLTGNTLGQGGPGGAWPSGGAVPYSYSPAAVGDLGIAVDNFNASASDNMLRDGGPHIGTLTAAITAEGQTFQMAVDYGVSVGHIWFDSDTNNSGSTDTQGQLEAFWHFDHTTDVAVGKFDFYTVALHELLHVLGIGSSLSWDNLVDGTTWLGSSVADLLGSGAGAVSSDGSHIASSLQSYDLVNGDLQYTVMGPTLAAGERRYLTELDAAFLADIGWSVIPEPGTVSILLFGTATLLLRRRRMQAGV</sequence>
<reference evidence="2 3" key="1">
    <citation type="submission" date="2024-08" db="EMBL/GenBank/DDBJ databases">
        <title>Whole-genome sequencing of halo(alkali)philic microorganisms from hypersaline lakes.</title>
        <authorList>
            <person name="Sorokin D.Y."/>
            <person name="Merkel A.Y."/>
            <person name="Messina E."/>
            <person name="Yakimov M."/>
        </authorList>
    </citation>
    <scope>NUCLEOTIDE SEQUENCE [LARGE SCALE GENOMIC DNA]</scope>
    <source>
        <strain evidence="2 3">AB-hyl4</strain>
    </source>
</reference>
<feature type="signal peptide" evidence="1">
    <location>
        <begin position="1"/>
        <end position="31"/>
    </location>
</feature>
<evidence type="ECO:0000313" key="3">
    <source>
        <dbReference type="Proteomes" id="UP001575105"/>
    </source>
</evidence>
<keyword evidence="1" id="KW-0732">Signal</keyword>
<evidence type="ECO:0000313" key="2">
    <source>
        <dbReference type="EMBL" id="MFA9476696.1"/>
    </source>
</evidence>
<dbReference type="EMBL" id="JBGUBD010000001">
    <property type="protein sequence ID" value="MFA9476696.1"/>
    <property type="molecule type" value="Genomic_DNA"/>
</dbReference>
<protein>
    <submittedName>
        <fullName evidence="2">PEP-CTERM sorting domain-containing protein</fullName>
    </submittedName>
</protein>
<comment type="caution">
    <text evidence="2">The sequence shown here is derived from an EMBL/GenBank/DDBJ whole genome shotgun (WGS) entry which is preliminary data.</text>
</comment>
<gene>
    <name evidence="2" type="ORF">ACERK3_00175</name>
</gene>
<dbReference type="Proteomes" id="UP001575105">
    <property type="component" value="Unassembled WGS sequence"/>
</dbReference>
<accession>A0ABV4U1Q6</accession>
<dbReference type="RefSeq" id="WP_425343625.1">
    <property type="nucleotide sequence ID" value="NZ_JBGUBD010000001.1"/>
</dbReference>
<feature type="chain" id="PRO_5045100666" evidence="1">
    <location>
        <begin position="32"/>
        <end position="367"/>
    </location>
</feature>
<dbReference type="SUPFAM" id="SSF55486">
    <property type="entry name" value="Metalloproteases ('zincins'), catalytic domain"/>
    <property type="match status" value="1"/>
</dbReference>
<dbReference type="InterPro" id="IPR013424">
    <property type="entry name" value="Ice-binding_C"/>
</dbReference>
<organism evidence="2 3">
    <name type="scientific">Natronomicrosphaera hydrolytica</name>
    <dbReference type="NCBI Taxonomy" id="3242702"/>
    <lineage>
        <taxon>Bacteria</taxon>
        <taxon>Pseudomonadati</taxon>
        <taxon>Planctomycetota</taxon>
        <taxon>Phycisphaerae</taxon>
        <taxon>Phycisphaerales</taxon>
        <taxon>Phycisphaeraceae</taxon>
        <taxon>Natronomicrosphaera</taxon>
    </lineage>
</organism>
<dbReference type="NCBIfam" id="TIGR02595">
    <property type="entry name" value="PEP_CTERM"/>
    <property type="match status" value="1"/>
</dbReference>
<evidence type="ECO:0000256" key="1">
    <source>
        <dbReference type="SAM" id="SignalP"/>
    </source>
</evidence>